<dbReference type="OMA" id="MPAMEIT"/>
<dbReference type="InterPro" id="IPR043502">
    <property type="entry name" value="DNA/RNA_pol_sf"/>
</dbReference>
<evidence type="ECO:0000256" key="1">
    <source>
        <dbReference type="SAM" id="Coils"/>
    </source>
</evidence>
<dbReference type="InterPro" id="IPR041577">
    <property type="entry name" value="RT_RNaseH_2"/>
</dbReference>
<dbReference type="Gene3D" id="3.10.10.10">
    <property type="entry name" value="HIV Type 1 Reverse Transcriptase, subunit A, domain 1"/>
    <property type="match status" value="1"/>
</dbReference>
<dbReference type="Gene3D" id="3.30.70.270">
    <property type="match status" value="2"/>
</dbReference>
<feature type="region of interest" description="Disordered" evidence="2">
    <location>
        <begin position="60"/>
        <end position="94"/>
    </location>
</feature>
<name>W2QIX2_PHYN3</name>
<dbReference type="STRING" id="761204.W2QIX2"/>
<reference evidence="4 5" key="2">
    <citation type="submission" date="2013-11" db="EMBL/GenBank/DDBJ databases">
        <title>The Genome Sequence of Phytophthora parasitica INRA-310.</title>
        <authorList>
            <consortium name="The Broad Institute Genomics Platform"/>
            <person name="Russ C."/>
            <person name="Tyler B."/>
            <person name="Panabieres F."/>
            <person name="Shan W."/>
            <person name="Tripathy S."/>
            <person name="Grunwald N."/>
            <person name="Machado M."/>
            <person name="Johnson C.S."/>
            <person name="Arredondo F."/>
            <person name="Hong C."/>
            <person name="Coffey M."/>
            <person name="Young S.K."/>
            <person name="Zeng Q."/>
            <person name="Gargeya S."/>
            <person name="Fitzgerald M."/>
            <person name="Abouelleil A."/>
            <person name="Alvarado L."/>
            <person name="Chapman S.B."/>
            <person name="Gainer-Dewar J."/>
            <person name="Goldberg J."/>
            <person name="Griggs A."/>
            <person name="Gujja S."/>
            <person name="Hansen M."/>
            <person name="Howarth C."/>
            <person name="Imamovic A."/>
            <person name="Ireland A."/>
            <person name="Larimer J."/>
            <person name="McCowan C."/>
            <person name="Murphy C."/>
            <person name="Pearson M."/>
            <person name="Poon T.W."/>
            <person name="Priest M."/>
            <person name="Roberts A."/>
            <person name="Saif S."/>
            <person name="Shea T."/>
            <person name="Sykes S."/>
            <person name="Wortman J."/>
            <person name="Nusbaum C."/>
            <person name="Birren B."/>
        </authorList>
    </citation>
    <scope>NUCLEOTIDE SEQUENCE [LARGE SCALE GENOMIC DNA]</scope>
    <source>
        <strain evidence="4 5">INRA-310</strain>
    </source>
</reference>
<dbReference type="PANTHER" id="PTHR33064">
    <property type="entry name" value="POL PROTEIN"/>
    <property type="match status" value="1"/>
</dbReference>
<keyword evidence="1" id="KW-0175">Coiled coil</keyword>
<dbReference type="PANTHER" id="PTHR33064:SF37">
    <property type="entry name" value="RIBONUCLEASE H"/>
    <property type="match status" value="1"/>
</dbReference>
<feature type="domain" description="Reverse transcriptase/retrotransposon-derived protein RNase H-like" evidence="3">
    <location>
        <begin position="842"/>
        <end position="939"/>
    </location>
</feature>
<evidence type="ECO:0000313" key="4">
    <source>
        <dbReference type="EMBL" id="ETN13102.1"/>
    </source>
</evidence>
<evidence type="ECO:0000256" key="2">
    <source>
        <dbReference type="SAM" id="MobiDB-lite"/>
    </source>
</evidence>
<dbReference type="AlphaFoldDB" id="W2QIX2"/>
<dbReference type="Pfam" id="PF17919">
    <property type="entry name" value="RT_RNaseH_2"/>
    <property type="match status" value="1"/>
</dbReference>
<accession>W2QIX2</accession>
<dbReference type="InterPro" id="IPR051320">
    <property type="entry name" value="Viral_Replic_Matur_Polypro"/>
</dbReference>
<organism evidence="4 5">
    <name type="scientific">Phytophthora nicotianae (strain INRA-310)</name>
    <name type="common">Phytophthora parasitica</name>
    <dbReference type="NCBI Taxonomy" id="761204"/>
    <lineage>
        <taxon>Eukaryota</taxon>
        <taxon>Sar</taxon>
        <taxon>Stramenopiles</taxon>
        <taxon>Oomycota</taxon>
        <taxon>Peronosporomycetes</taxon>
        <taxon>Peronosporales</taxon>
        <taxon>Peronosporaceae</taxon>
        <taxon>Phytophthora</taxon>
    </lineage>
</organism>
<dbReference type="EMBL" id="KI669575">
    <property type="protein sequence ID" value="ETN13102.1"/>
    <property type="molecule type" value="Genomic_DNA"/>
</dbReference>
<dbReference type="OrthoDB" id="124072at2759"/>
<feature type="compositionally biased region" description="Polar residues" evidence="2">
    <location>
        <begin position="67"/>
        <end position="83"/>
    </location>
</feature>
<feature type="region of interest" description="Disordered" evidence="2">
    <location>
        <begin position="249"/>
        <end position="282"/>
    </location>
</feature>
<feature type="coiled-coil region" evidence="1">
    <location>
        <begin position="1"/>
        <end position="29"/>
    </location>
</feature>
<dbReference type="GeneID" id="20190906"/>
<dbReference type="RefSeq" id="XP_008901591.1">
    <property type="nucleotide sequence ID" value="XM_008903343.1"/>
</dbReference>
<protein>
    <recommendedName>
        <fullName evidence="3">Reverse transcriptase/retrotransposon-derived protein RNase H-like domain-containing protein</fullName>
    </recommendedName>
</protein>
<dbReference type="VEuPathDB" id="FungiDB:PPTG_22307"/>
<sequence>MHEQQQDIMQQTEEHRRFLEEQFRLLKAAEEAVGLQGKRLESLVEAVQPHLQARWGAFEQGAAPPSGNRSSETPVTVAAGTSQPVPPIYRGSSKKEKHDFMDSYAISTRRIKALNQGTQASIFVMPLSACIEQSTMVRICGFELFKDERDVTEREWKNYFLSAHIPDHTVLYTIVDRLNMEDVIQTEPKKVIGYLVEALRPPAFKATVKDQLGRQIHKATKSSIQAFLKWLRVELEGFMRFEAHIAGPRGTGEGKATSSEAKPATVSYKARPPAPSKTEKPDKTCFKCGDPTHGVFPCPNIASLLEAKEIYEKSTGKKVMKPVLVATTGGTTQETSASIPCLVMGAVETLITPDSAASVSLVTMKLINDLKSAGGEVEMQPLAKPSGVTGVGDKTVSVRTKVKLDLRFTTPGEPLILRTVNCWVTEDSLPAGVGDSLLSYYIMEHLGYSSKTLIAAAQSLQEIWDMGDVEDDCELGLSKVLAYSEAPSAIEPTVEKTQLHDDKDRACFPSFDGATRSEDDEVAAVLEEKLAEVKEEGASREYVEQLRVVLVKFKDVFRLKIGRDPPVDMPAMEITLKPGAVPVRCWARRNSPEHREFLKKHIRELLEAGLCYRNSQSKWCSPPHVVRKPGVGNFRMTVDVKLANEKVEKVVWPIPILEVEFDRLRGSSRYFSLDFFKGIFQFVMAVHYPEIYSILTEDGVVTPTRVHMGGTNSVAHVHSTVQAMFAEVFNNGLLIWIEDPLGYEKDDVGLLQLLELWCGRVVSGEGVRYDPARFEALVRLPPPSTGNELQQFICALNWMRSSLPAYNKLVHPLVQLVEEIYKKAGGRKKQLVRKVALSDVGWGHEHQEYFERCKTTLSKALQLAHPDPAKRLCIFTEASDLHWSAAVTQILLDQQHQPLGEQEHQPLMMLSGTFSGSAKRWAIVEKAAYAIVESCRRAPYIFDPHGVSSAVPKYTADKLHRWSLLLMAYRYDIFDIAGDDNVWADLLSRWGSTFLTISAIRHLQMPLSPQLDAEFVWPSLEEFQRAQESASLPEGAHKSDDNSI</sequence>
<reference evidence="5" key="1">
    <citation type="submission" date="2011-12" db="EMBL/GenBank/DDBJ databases">
        <authorList>
            <consortium name="The Broad Institute Genome Sequencing Platform"/>
            <person name="Russ C."/>
            <person name="Tyler B."/>
            <person name="Panabieres F."/>
            <person name="Shan W."/>
            <person name="Tripathy S."/>
            <person name="Grunwald N."/>
            <person name="Machado M."/>
            <person name="Young S.K."/>
            <person name="Zeng Q."/>
            <person name="Gargeya S."/>
            <person name="Fitzgerald M."/>
            <person name="Haas B."/>
            <person name="Abouelleil A."/>
            <person name="Alvarado L."/>
            <person name="Arachchi H.M."/>
            <person name="Berlin A."/>
            <person name="Chapman S.B."/>
            <person name="Gearin G."/>
            <person name="Goldberg J."/>
            <person name="Griggs A."/>
            <person name="Gujja S."/>
            <person name="Hansen M."/>
            <person name="Heiman D."/>
            <person name="Howarth C."/>
            <person name="Larimer J."/>
            <person name="Lui A."/>
            <person name="MacDonald P.J.P."/>
            <person name="McCowen C."/>
            <person name="Montmayeur A."/>
            <person name="Murphy C."/>
            <person name="Neiman D."/>
            <person name="Pearson M."/>
            <person name="Priest M."/>
            <person name="Roberts A."/>
            <person name="Saif S."/>
            <person name="Shea T."/>
            <person name="Sisk P."/>
            <person name="Stolte C."/>
            <person name="Sykes S."/>
            <person name="Wortman J."/>
            <person name="Nusbaum C."/>
            <person name="Birren B."/>
        </authorList>
    </citation>
    <scope>NUCLEOTIDE SEQUENCE [LARGE SCALE GENOMIC DNA]</scope>
    <source>
        <strain evidence="5">INRA-310</strain>
    </source>
</reference>
<gene>
    <name evidence="4" type="ORF">PPTG_22307</name>
</gene>
<dbReference type="Proteomes" id="UP000018817">
    <property type="component" value="Unassembled WGS sequence"/>
</dbReference>
<dbReference type="InterPro" id="IPR043128">
    <property type="entry name" value="Rev_trsase/Diguanyl_cyclase"/>
</dbReference>
<evidence type="ECO:0000313" key="5">
    <source>
        <dbReference type="Proteomes" id="UP000018817"/>
    </source>
</evidence>
<proteinExistence type="predicted"/>
<dbReference type="SUPFAM" id="SSF56672">
    <property type="entry name" value="DNA/RNA polymerases"/>
    <property type="match status" value="1"/>
</dbReference>
<evidence type="ECO:0000259" key="3">
    <source>
        <dbReference type="Pfam" id="PF17919"/>
    </source>
</evidence>